<dbReference type="CDD" id="cd01400">
    <property type="entry name" value="6PGL"/>
    <property type="match status" value="1"/>
</dbReference>
<dbReference type="Proteomes" id="UP000240621">
    <property type="component" value="Unassembled WGS sequence"/>
</dbReference>
<keyword evidence="12" id="KW-1185">Reference proteome</keyword>
<dbReference type="SUPFAM" id="SSF100950">
    <property type="entry name" value="NagB/RpiA/CoA transferase-like"/>
    <property type="match status" value="1"/>
</dbReference>
<feature type="domain" description="Glucosamine/galactosamine-6-phosphate isomerase" evidence="8">
    <location>
        <begin position="11"/>
        <end position="229"/>
    </location>
</feature>
<evidence type="ECO:0000256" key="3">
    <source>
        <dbReference type="ARBA" id="ARBA00004961"/>
    </source>
</evidence>
<dbReference type="Gene3D" id="3.40.50.1360">
    <property type="match status" value="1"/>
</dbReference>
<evidence type="ECO:0000256" key="2">
    <source>
        <dbReference type="ARBA" id="ARBA00002681"/>
    </source>
</evidence>
<dbReference type="AlphaFoldDB" id="A0A2P8CCX4"/>
<accession>A0A2P8CCX4</accession>
<comment type="pathway">
    <text evidence="3 7">Carbohydrate degradation; pentose phosphate pathway; D-ribulose 5-phosphate from D-glucose 6-phosphate (oxidative stage): step 2/3.</text>
</comment>
<dbReference type="InterPro" id="IPR039104">
    <property type="entry name" value="6PGL"/>
</dbReference>
<dbReference type="RefSeq" id="WP_106542413.1">
    <property type="nucleotide sequence ID" value="NZ_BLAU01000001.1"/>
</dbReference>
<dbReference type="InterPro" id="IPR037171">
    <property type="entry name" value="NagB/RpiA_transferase-like"/>
</dbReference>
<organism evidence="10 11">
    <name type="scientific">Prolixibacter denitrificans</name>
    <dbReference type="NCBI Taxonomy" id="1541063"/>
    <lineage>
        <taxon>Bacteria</taxon>
        <taxon>Pseudomonadati</taxon>
        <taxon>Bacteroidota</taxon>
        <taxon>Bacteroidia</taxon>
        <taxon>Marinilabiliales</taxon>
        <taxon>Prolixibacteraceae</taxon>
        <taxon>Prolixibacter</taxon>
    </lineage>
</organism>
<dbReference type="EMBL" id="BLAU01000001">
    <property type="protein sequence ID" value="GET21362.1"/>
    <property type="molecule type" value="Genomic_DNA"/>
</dbReference>
<evidence type="ECO:0000256" key="1">
    <source>
        <dbReference type="ARBA" id="ARBA00000832"/>
    </source>
</evidence>
<dbReference type="Proteomes" id="UP000396862">
    <property type="component" value="Unassembled WGS sequence"/>
</dbReference>
<comment type="caution">
    <text evidence="10">The sequence shown here is derived from an EMBL/GenBank/DDBJ whole genome shotgun (WGS) entry which is preliminary data.</text>
</comment>
<dbReference type="GO" id="GO:0006098">
    <property type="term" value="P:pentose-phosphate shunt"/>
    <property type="evidence" value="ECO:0007669"/>
    <property type="project" value="UniProtKB-UniPathway"/>
</dbReference>
<dbReference type="GO" id="GO:0005975">
    <property type="term" value="P:carbohydrate metabolic process"/>
    <property type="evidence" value="ECO:0007669"/>
    <property type="project" value="UniProtKB-UniRule"/>
</dbReference>
<evidence type="ECO:0000256" key="6">
    <source>
        <dbReference type="ARBA" id="ARBA00020337"/>
    </source>
</evidence>
<evidence type="ECO:0000256" key="7">
    <source>
        <dbReference type="RuleBase" id="RU365095"/>
    </source>
</evidence>
<dbReference type="UniPathway" id="UPA00115">
    <property type="reaction ID" value="UER00409"/>
</dbReference>
<comment type="similarity">
    <text evidence="4 7">Belongs to the glucosamine/galactosamine-6-phosphate isomerase family. 6-phosphogluconolactonase subfamily.</text>
</comment>
<evidence type="ECO:0000259" key="8">
    <source>
        <dbReference type="Pfam" id="PF01182"/>
    </source>
</evidence>
<dbReference type="InterPro" id="IPR006148">
    <property type="entry name" value="Glc/Gal-6P_isomerase"/>
</dbReference>
<comment type="catalytic activity">
    <reaction evidence="1 7">
        <text>6-phospho-D-glucono-1,5-lactone + H2O = 6-phospho-D-gluconate + H(+)</text>
        <dbReference type="Rhea" id="RHEA:12556"/>
        <dbReference type="ChEBI" id="CHEBI:15377"/>
        <dbReference type="ChEBI" id="CHEBI:15378"/>
        <dbReference type="ChEBI" id="CHEBI:57955"/>
        <dbReference type="ChEBI" id="CHEBI:58759"/>
        <dbReference type="EC" id="3.1.1.31"/>
    </reaction>
</comment>
<evidence type="ECO:0000256" key="5">
    <source>
        <dbReference type="ARBA" id="ARBA00013198"/>
    </source>
</evidence>
<dbReference type="InterPro" id="IPR005900">
    <property type="entry name" value="6-phosphogluconolactonase_DevB"/>
</dbReference>
<evidence type="ECO:0000313" key="9">
    <source>
        <dbReference type="EMBL" id="GET21362.1"/>
    </source>
</evidence>
<comment type="function">
    <text evidence="2 7">Hydrolysis of 6-phosphogluconolactone to 6-phosphogluconate.</text>
</comment>
<evidence type="ECO:0000256" key="4">
    <source>
        <dbReference type="ARBA" id="ARBA00010662"/>
    </source>
</evidence>
<evidence type="ECO:0000313" key="12">
    <source>
        <dbReference type="Proteomes" id="UP000396862"/>
    </source>
</evidence>
<dbReference type="PANTHER" id="PTHR11054:SF0">
    <property type="entry name" value="6-PHOSPHOGLUCONOLACTONASE"/>
    <property type="match status" value="1"/>
</dbReference>
<dbReference type="GO" id="GO:0017057">
    <property type="term" value="F:6-phosphogluconolactonase activity"/>
    <property type="evidence" value="ECO:0007669"/>
    <property type="project" value="UniProtKB-UniRule"/>
</dbReference>
<gene>
    <name evidence="7" type="primary">pgl</name>
    <name evidence="10" type="ORF">CLV93_105217</name>
    <name evidence="9" type="ORF">JCM18694_16080</name>
</gene>
<dbReference type="EMBL" id="PYGC01000005">
    <property type="protein sequence ID" value="PSK82823.1"/>
    <property type="molecule type" value="Genomic_DNA"/>
</dbReference>
<evidence type="ECO:0000313" key="11">
    <source>
        <dbReference type="Proteomes" id="UP000240621"/>
    </source>
</evidence>
<proteinExistence type="inferred from homology"/>
<protein>
    <recommendedName>
        <fullName evidence="6 7">6-phosphogluconolactonase</fullName>
        <shortName evidence="7">6PGL</shortName>
        <ecNumber evidence="5 7">3.1.1.31</ecNumber>
    </recommendedName>
</protein>
<dbReference type="EC" id="3.1.1.31" evidence="5 7"/>
<evidence type="ECO:0000313" key="10">
    <source>
        <dbReference type="EMBL" id="PSK82823.1"/>
    </source>
</evidence>
<sequence>MEPELKIYNDAASVTEAFAKNLAQWIKESRSPFFHVALSGGSTPKLLFKHLANNYKNVIEWSKVHFWWGDERMVPADDDESNYKMTNELLLSQINIPEGNIHRIRGEEDPPTESVRYGDEIESLVPEKETWPAFNLIILGMGDDGHTASIFPNQMELLHSLDVCEVATHPSSGQKRITLTGKVLNSAEKTAFLVTGENKADRLQEIFSDSDKGRLLPAYHIHPAGELYWFVDQAAAGKLEK</sequence>
<dbReference type="NCBIfam" id="TIGR01198">
    <property type="entry name" value="pgl"/>
    <property type="match status" value="1"/>
</dbReference>
<name>A0A2P8CCX4_9BACT</name>
<dbReference type="Pfam" id="PF01182">
    <property type="entry name" value="Glucosamine_iso"/>
    <property type="match status" value="1"/>
</dbReference>
<dbReference type="PANTHER" id="PTHR11054">
    <property type="entry name" value="6-PHOSPHOGLUCONOLACTONASE"/>
    <property type="match status" value="1"/>
</dbReference>
<keyword evidence="7" id="KW-0378">Hydrolase</keyword>
<reference evidence="9 12" key="2">
    <citation type="submission" date="2019-10" db="EMBL/GenBank/DDBJ databases">
        <title>Prolixibacter strains distinguished by the presence of nitrate reductase genes were adept at nitrate-dependent anaerobic corrosion of metallic iron and carbon steel.</title>
        <authorList>
            <person name="Iino T."/>
            <person name="Shono N."/>
            <person name="Ito K."/>
            <person name="Nakamura R."/>
            <person name="Sueoka K."/>
            <person name="Harayama S."/>
            <person name="Ohkuma M."/>
        </authorList>
    </citation>
    <scope>NUCLEOTIDE SEQUENCE [LARGE SCALE GENOMIC DNA]</scope>
    <source>
        <strain evidence="9 12">MIC1-1</strain>
    </source>
</reference>
<dbReference type="OrthoDB" id="9810967at2"/>
<reference evidence="10 11" key="1">
    <citation type="submission" date="2018-03" db="EMBL/GenBank/DDBJ databases">
        <title>Genomic Encyclopedia of Archaeal and Bacterial Type Strains, Phase II (KMG-II): from individual species to whole genera.</title>
        <authorList>
            <person name="Goeker M."/>
        </authorList>
    </citation>
    <scope>NUCLEOTIDE SEQUENCE [LARGE SCALE GENOMIC DNA]</scope>
    <source>
        <strain evidence="10 11">DSM 27267</strain>
    </source>
</reference>